<dbReference type="SUPFAM" id="SSF51984">
    <property type="entry name" value="MurCD N-terminal domain"/>
    <property type="match status" value="1"/>
</dbReference>
<feature type="compositionally biased region" description="Low complexity" evidence="1">
    <location>
        <begin position="351"/>
        <end position="361"/>
    </location>
</feature>
<dbReference type="OrthoDB" id="9815497at2"/>
<gene>
    <name evidence="4" type="ORF">E4U02_06435</name>
</gene>
<dbReference type="Pfam" id="PF02625">
    <property type="entry name" value="XdhC_CoxI"/>
    <property type="match status" value="1"/>
</dbReference>
<dbReference type="InterPro" id="IPR027051">
    <property type="entry name" value="XdhC_Rossmann_dom"/>
</dbReference>
<keyword evidence="5" id="KW-1185">Reference proteome</keyword>
<evidence type="ECO:0000313" key="4">
    <source>
        <dbReference type="EMBL" id="TFU33358.1"/>
    </source>
</evidence>
<name>A0A4Y9FYH1_9MICO</name>
<dbReference type="Gene3D" id="3.40.50.720">
    <property type="entry name" value="NAD(P)-binding Rossmann-like Domain"/>
    <property type="match status" value="1"/>
</dbReference>
<dbReference type="InterPro" id="IPR003777">
    <property type="entry name" value="XdhC_CoxI"/>
</dbReference>
<dbReference type="PANTHER" id="PTHR30388">
    <property type="entry name" value="ALDEHYDE OXIDOREDUCTASE MOLYBDENUM COFACTOR ASSEMBLY PROTEIN"/>
    <property type="match status" value="1"/>
</dbReference>
<dbReference type="Pfam" id="PF13478">
    <property type="entry name" value="XdhC_C"/>
    <property type="match status" value="1"/>
</dbReference>
<protein>
    <submittedName>
        <fullName evidence="4">XdhC/CoxI family protein</fullName>
    </submittedName>
</protein>
<feature type="domain" description="XdhC Rossmann" evidence="3">
    <location>
        <begin position="178"/>
        <end position="322"/>
    </location>
</feature>
<evidence type="ECO:0000259" key="3">
    <source>
        <dbReference type="Pfam" id="PF13478"/>
    </source>
</evidence>
<evidence type="ECO:0000256" key="1">
    <source>
        <dbReference type="SAM" id="MobiDB-lite"/>
    </source>
</evidence>
<feature type="domain" description="XdhC- CoxI" evidence="2">
    <location>
        <begin position="12"/>
        <end position="78"/>
    </location>
</feature>
<sequence>MWELADRLRDRLEAGRRVAVVTITGVARSAPRGLGASMAVTDEGEVIGSISGGCVEGDAVVLAHSVLATGTAATARFGFDDATAHAAGLACGGQIDVIAYEARRDDPVLTRALADAAADRAVTVGLALEGPDAGRLIDDPDTATAAGLDAAALLAETRVIAGASGSVLALSHAPRPRLIVLGAGDHAAALCRVASAAGFAVTVCDVWPTLVTRERFPEAVELAAEEPAAYLEAQAGRVDARTAVCVLTHDTRLDVPAIRTALRLPVGFVGALGARATVARRAALLREAGVSEADLARLHSPLGLDLGGAAPEEVAIAVLAEIVQTRHGATGRPLREASGPLHRPHARADEASPAAASCALPVPAPGA</sequence>
<dbReference type="RefSeq" id="WP_135114022.1">
    <property type="nucleotide sequence ID" value="NZ_JADGLL010000010.1"/>
</dbReference>
<dbReference type="InterPro" id="IPR052698">
    <property type="entry name" value="MoCofactor_Util/Proc"/>
</dbReference>
<reference evidence="4 5" key="1">
    <citation type="submission" date="2019-03" db="EMBL/GenBank/DDBJ databases">
        <title>Diversity of the mouse oral microbiome.</title>
        <authorList>
            <person name="Joseph S."/>
            <person name="Aduse-Opoku J."/>
            <person name="Curtis M."/>
            <person name="Wade W."/>
            <person name="Hashim A."/>
        </authorList>
    </citation>
    <scope>NUCLEOTIDE SEQUENCE [LARGE SCALE GENOMIC DNA]</scope>
    <source>
        <strain evidence="4 5">P1012</strain>
    </source>
</reference>
<dbReference type="Proteomes" id="UP000298358">
    <property type="component" value="Unassembled WGS sequence"/>
</dbReference>
<dbReference type="PANTHER" id="PTHR30388:SF4">
    <property type="entry name" value="MOLYBDENUM COFACTOR INSERTION CHAPERONE PAOD"/>
    <property type="match status" value="1"/>
</dbReference>
<comment type="caution">
    <text evidence="4">The sequence shown here is derived from an EMBL/GenBank/DDBJ whole genome shotgun (WGS) entry which is preliminary data.</text>
</comment>
<dbReference type="AlphaFoldDB" id="A0A4Y9FYH1"/>
<organism evidence="4 5">
    <name type="scientific">Microbacterium paludicola</name>
    <dbReference type="NCBI Taxonomy" id="300019"/>
    <lineage>
        <taxon>Bacteria</taxon>
        <taxon>Bacillati</taxon>
        <taxon>Actinomycetota</taxon>
        <taxon>Actinomycetes</taxon>
        <taxon>Micrococcales</taxon>
        <taxon>Microbacteriaceae</taxon>
        <taxon>Microbacterium</taxon>
    </lineage>
</organism>
<dbReference type="EMBL" id="SPQB01000010">
    <property type="protein sequence ID" value="TFU33358.1"/>
    <property type="molecule type" value="Genomic_DNA"/>
</dbReference>
<accession>A0A4Y9FYH1</accession>
<feature type="region of interest" description="Disordered" evidence="1">
    <location>
        <begin position="330"/>
        <end position="367"/>
    </location>
</feature>
<proteinExistence type="predicted"/>
<evidence type="ECO:0000259" key="2">
    <source>
        <dbReference type="Pfam" id="PF02625"/>
    </source>
</evidence>
<evidence type="ECO:0000313" key="5">
    <source>
        <dbReference type="Proteomes" id="UP000298358"/>
    </source>
</evidence>